<proteinExistence type="predicted"/>
<reference evidence="2 4" key="1">
    <citation type="submission" date="2018-06" db="EMBL/GenBank/DDBJ databases">
        <authorList>
            <consortium name="Pathogen Informatics"/>
            <person name="Doyle S."/>
        </authorList>
    </citation>
    <scope>NUCLEOTIDE SEQUENCE [LARGE SCALE GENOMIC DNA]</scope>
    <source>
        <strain evidence="2 4">NCTC11159</strain>
    </source>
</reference>
<organism evidence="2 4">
    <name type="scientific">Iodobacter fluviatilis</name>
    <dbReference type="NCBI Taxonomy" id="537"/>
    <lineage>
        <taxon>Bacteria</taxon>
        <taxon>Pseudomonadati</taxon>
        <taxon>Pseudomonadota</taxon>
        <taxon>Betaproteobacteria</taxon>
        <taxon>Neisseriales</taxon>
        <taxon>Chitinibacteraceae</taxon>
        <taxon>Iodobacter</taxon>
    </lineage>
</organism>
<reference evidence="3 5" key="2">
    <citation type="submission" date="2019-03" db="EMBL/GenBank/DDBJ databases">
        <title>Genomic Encyclopedia of Type Strains, Phase IV (KMG-IV): sequencing the most valuable type-strain genomes for metagenomic binning, comparative biology and taxonomic classification.</title>
        <authorList>
            <person name="Goeker M."/>
        </authorList>
    </citation>
    <scope>NUCLEOTIDE SEQUENCE [LARGE SCALE GENOMIC DNA]</scope>
    <source>
        <strain evidence="3 5">DSM 3764</strain>
    </source>
</reference>
<dbReference type="EMBL" id="UGHR01000001">
    <property type="protein sequence ID" value="STQ90691.1"/>
    <property type="molecule type" value="Genomic_DNA"/>
</dbReference>
<evidence type="ECO:0000256" key="1">
    <source>
        <dbReference type="SAM" id="SignalP"/>
    </source>
</evidence>
<dbReference type="Proteomes" id="UP000255108">
    <property type="component" value="Unassembled WGS sequence"/>
</dbReference>
<dbReference type="RefSeq" id="WP_115226975.1">
    <property type="nucleotide sequence ID" value="NZ_CAWOLO010000002.1"/>
</dbReference>
<evidence type="ECO:0008006" key="6">
    <source>
        <dbReference type="Google" id="ProtNLM"/>
    </source>
</evidence>
<dbReference type="AlphaFoldDB" id="A0A377QA03"/>
<evidence type="ECO:0000313" key="2">
    <source>
        <dbReference type="EMBL" id="STQ90691.1"/>
    </source>
</evidence>
<protein>
    <recommendedName>
        <fullName evidence="6">Secreted protein</fullName>
    </recommendedName>
</protein>
<evidence type="ECO:0000313" key="3">
    <source>
        <dbReference type="EMBL" id="TCU89321.1"/>
    </source>
</evidence>
<feature type="chain" id="PRO_5016895047" description="Secreted protein" evidence="1">
    <location>
        <begin position="20"/>
        <end position="116"/>
    </location>
</feature>
<feature type="signal peptide" evidence="1">
    <location>
        <begin position="1"/>
        <end position="19"/>
    </location>
</feature>
<dbReference type="EMBL" id="SMBT01000002">
    <property type="protein sequence ID" value="TCU89321.1"/>
    <property type="molecule type" value="Genomic_DNA"/>
</dbReference>
<dbReference type="PROSITE" id="PS51257">
    <property type="entry name" value="PROKAR_LIPOPROTEIN"/>
    <property type="match status" value="1"/>
</dbReference>
<dbReference type="OrthoDB" id="8592692at2"/>
<evidence type="ECO:0000313" key="4">
    <source>
        <dbReference type="Proteomes" id="UP000255108"/>
    </source>
</evidence>
<accession>A0A377QA03</accession>
<keyword evidence="1" id="KW-0732">Signal</keyword>
<keyword evidence="5" id="KW-1185">Reference proteome</keyword>
<dbReference type="Proteomes" id="UP000295794">
    <property type="component" value="Unassembled WGS sequence"/>
</dbReference>
<evidence type="ECO:0000313" key="5">
    <source>
        <dbReference type="Proteomes" id="UP000295794"/>
    </source>
</evidence>
<gene>
    <name evidence="3" type="ORF">EV682_102233</name>
    <name evidence="2" type="ORF">NCTC11159_01758</name>
</gene>
<sequence>MQTLKLALIALLLSACTTATPPASDTLPSKAQSCAMEGGEIKQGGIMGHSYCVKPYPDAGKTCRDSTDCQGKCQADLGTPQAEDGKQTGHCQANTLPFGCYAEVKNGNIGPGLCVD</sequence>
<name>A0A377QA03_9NEIS</name>